<evidence type="ECO:0000313" key="7">
    <source>
        <dbReference type="Proteomes" id="UP000317369"/>
    </source>
</evidence>
<keyword evidence="4 6" id="KW-0326">Glycosidase</keyword>
<sequence>MTRRAHYVISTHWDREWYQPFQDYRFRLVEMLDQVLDGIESGRMVGPFQTDGQAIMLEDYLEVRPEKRAQIQQFAREGKLIIGPWYVLPDEFLVSGESLVRNIRKGRALARAFGGVPGSAGFVCDLFGHNSQIPQIFKNGFGIKAGMLWRGNNDIDVRLLNWVGADGTKWPCYRFGFDGYCGYAMHVRQAHRHDVAFDADQAREDIRKFIVDEVLHTNRIGEPAVDCAPAGCNMAVGANVAKAGREGSPLLVFDGGDHQGWDEQFYEILRDEWFGRVVRVPLGEGDRVGDEGQSGGNEAVELVHSSLDAYVADLVNAVGENGEFIDREVVGEQREPGLHAIGEDTQWHIPGTLSSRVWIKQWNAQCQALLTQWAEPLGVFGEAAIGREYPKGFLDVAWEWLLKNHPHDSICGCSVDRVHEDMKFRFSQCEQIGERLSMETMRAVTSFVAGEVDDGELRFGVFNGLPRALDETVELELDIPVDSEFYQCHAAILREPIFHVIDGEGLEVPVQKLGMKLNQSRLKIKSVKLASSENVHRLKVSMPVKIGGYGYAAYTVKKGTKEGHERMGMGLGSADHNWRAGMMTSDRSMSNGLIEVSANGGGSLRVKDLESGEVYDRLLTFEDGADRGDGWYHGPSVNDEIYSSVGSGGNQVSVVADGPHVGTLRMRTVMRVPKCYIKGDMECRSEEMVEQVMDSYVTIRPGKKRIEVETVVKNEAKDHRVRVLLPSGAKGAETYLADSQYDVIERKIALRADNHLYREPELETKPMVGWAGVANGKRGLVVLSEGLMECAVQDNEERVVALTLFRGTEQTVMTDGEPRGQLLGKLRFKYWVEFVGEGEINREAMCYLSQQLLAGGEKGIGCVRSAHLGLEDVAFYRGRDAGRRADLPWRSDWLEAEGAVVSAVEKRQVQGRDGLEIRMFNPQDEKSCARLKLNRDWIDFNDAVLVDMEGNEVEGAIKVEDKDQVVVMLGAKGIVTVRLILPL</sequence>
<dbReference type="EMBL" id="CP036425">
    <property type="protein sequence ID" value="QDU32367.1"/>
    <property type="molecule type" value="Genomic_DNA"/>
</dbReference>
<proteinExistence type="inferred from homology"/>
<dbReference type="InterPro" id="IPR011682">
    <property type="entry name" value="Glyco_hydro_38_C"/>
</dbReference>
<keyword evidence="3 6" id="KW-0378">Hydrolase</keyword>
<dbReference type="InterPro" id="IPR037094">
    <property type="entry name" value="Glyco_hydro_38_cen_sf"/>
</dbReference>
<dbReference type="OrthoDB" id="9772207at2"/>
<dbReference type="GO" id="GO:0102546">
    <property type="term" value="F:mannosylglycerate hydrolase activity"/>
    <property type="evidence" value="ECO:0007669"/>
    <property type="project" value="UniProtKB-EC"/>
</dbReference>
<dbReference type="InterPro" id="IPR027291">
    <property type="entry name" value="Glyco_hydro_38_N_sf"/>
</dbReference>
<dbReference type="SUPFAM" id="SSF88688">
    <property type="entry name" value="Families 57/38 glycoside transferase middle domain"/>
    <property type="match status" value="1"/>
</dbReference>
<dbReference type="InterPro" id="IPR011330">
    <property type="entry name" value="Glyco_hydro/deAcase_b/a-brl"/>
</dbReference>
<evidence type="ECO:0000256" key="4">
    <source>
        <dbReference type="ARBA" id="ARBA00023295"/>
    </source>
</evidence>
<dbReference type="GO" id="GO:0046872">
    <property type="term" value="F:metal ion binding"/>
    <property type="evidence" value="ECO:0007669"/>
    <property type="project" value="UniProtKB-KW"/>
</dbReference>
<dbReference type="GO" id="GO:0009313">
    <property type="term" value="P:oligosaccharide catabolic process"/>
    <property type="evidence" value="ECO:0007669"/>
    <property type="project" value="TreeGrafter"/>
</dbReference>
<evidence type="ECO:0000256" key="3">
    <source>
        <dbReference type="ARBA" id="ARBA00022801"/>
    </source>
</evidence>
<evidence type="ECO:0000256" key="1">
    <source>
        <dbReference type="ARBA" id="ARBA00009792"/>
    </source>
</evidence>
<dbReference type="InterPro" id="IPR011013">
    <property type="entry name" value="Gal_mutarotase_sf_dom"/>
</dbReference>
<dbReference type="InterPro" id="IPR015341">
    <property type="entry name" value="Glyco_hydro_38_cen"/>
</dbReference>
<dbReference type="GO" id="GO:0030246">
    <property type="term" value="F:carbohydrate binding"/>
    <property type="evidence" value="ECO:0007669"/>
    <property type="project" value="InterPro"/>
</dbReference>
<organism evidence="6 7">
    <name type="scientific">Poriferisphaera corsica</name>
    <dbReference type="NCBI Taxonomy" id="2528020"/>
    <lineage>
        <taxon>Bacteria</taxon>
        <taxon>Pseudomonadati</taxon>
        <taxon>Planctomycetota</taxon>
        <taxon>Phycisphaerae</taxon>
        <taxon>Phycisphaerales</taxon>
        <taxon>Phycisphaeraceae</taxon>
        <taxon>Poriferisphaera</taxon>
    </lineage>
</organism>
<dbReference type="PANTHER" id="PTHR46017:SF2">
    <property type="entry name" value="MANNOSYLGLYCERATE HYDROLASE"/>
    <property type="match status" value="1"/>
</dbReference>
<accession>A0A517YQ75</accession>
<evidence type="ECO:0000256" key="2">
    <source>
        <dbReference type="ARBA" id="ARBA00022723"/>
    </source>
</evidence>
<dbReference type="Pfam" id="PF01074">
    <property type="entry name" value="Glyco_hydro_38N"/>
    <property type="match status" value="1"/>
</dbReference>
<dbReference type="AlphaFoldDB" id="A0A517YQ75"/>
<dbReference type="Pfam" id="PF09261">
    <property type="entry name" value="Alpha-mann_mid"/>
    <property type="match status" value="1"/>
</dbReference>
<keyword evidence="7" id="KW-1185">Reference proteome</keyword>
<dbReference type="SUPFAM" id="SSF88713">
    <property type="entry name" value="Glycoside hydrolase/deacetylase"/>
    <property type="match status" value="1"/>
</dbReference>
<reference evidence="6 7" key="1">
    <citation type="submission" date="2019-02" db="EMBL/GenBank/DDBJ databases">
        <title>Deep-cultivation of Planctomycetes and their phenomic and genomic characterization uncovers novel biology.</title>
        <authorList>
            <person name="Wiegand S."/>
            <person name="Jogler M."/>
            <person name="Boedeker C."/>
            <person name="Pinto D."/>
            <person name="Vollmers J."/>
            <person name="Rivas-Marin E."/>
            <person name="Kohn T."/>
            <person name="Peeters S.H."/>
            <person name="Heuer A."/>
            <person name="Rast P."/>
            <person name="Oberbeckmann S."/>
            <person name="Bunk B."/>
            <person name="Jeske O."/>
            <person name="Meyerdierks A."/>
            <person name="Storesund J.E."/>
            <person name="Kallscheuer N."/>
            <person name="Luecker S."/>
            <person name="Lage O.M."/>
            <person name="Pohl T."/>
            <person name="Merkel B.J."/>
            <person name="Hornburger P."/>
            <person name="Mueller R.-W."/>
            <person name="Bruemmer F."/>
            <person name="Labrenz M."/>
            <person name="Spormann A.M."/>
            <person name="Op den Camp H."/>
            <person name="Overmann J."/>
            <person name="Amann R."/>
            <person name="Jetten M.S.M."/>
            <person name="Mascher T."/>
            <person name="Medema M.H."/>
            <person name="Devos D.P."/>
            <person name="Kaster A.-K."/>
            <person name="Ovreas L."/>
            <person name="Rohde M."/>
            <person name="Galperin M.Y."/>
            <person name="Jogler C."/>
        </authorList>
    </citation>
    <scope>NUCLEOTIDE SEQUENCE [LARGE SCALE GENOMIC DNA]</scope>
    <source>
        <strain evidence="6 7">KS4</strain>
    </source>
</reference>
<dbReference type="KEGG" id="pcor:KS4_03990"/>
<evidence type="ECO:0000259" key="5">
    <source>
        <dbReference type="SMART" id="SM00872"/>
    </source>
</evidence>
<dbReference type="InterPro" id="IPR028995">
    <property type="entry name" value="Glyco_hydro_57/38_cen_sf"/>
</dbReference>
<dbReference type="GO" id="GO:0006013">
    <property type="term" value="P:mannose metabolic process"/>
    <property type="evidence" value="ECO:0007669"/>
    <property type="project" value="InterPro"/>
</dbReference>
<feature type="domain" description="Glycoside hydrolase family 38 central" evidence="5">
    <location>
        <begin position="352"/>
        <end position="426"/>
    </location>
</feature>
<dbReference type="RefSeq" id="WP_145073823.1">
    <property type="nucleotide sequence ID" value="NZ_CP036425.1"/>
</dbReference>
<comment type="similarity">
    <text evidence="1">Belongs to the glycosyl hydrolase 38 family.</text>
</comment>
<dbReference type="SUPFAM" id="SSF74650">
    <property type="entry name" value="Galactose mutarotase-like"/>
    <property type="match status" value="1"/>
</dbReference>
<protein>
    <submittedName>
        <fullName evidence="6">Mannosylglycerate hydrolase</fullName>
        <ecNumber evidence="6">3.2.1.170</ecNumber>
    </submittedName>
</protein>
<dbReference type="Pfam" id="PF07748">
    <property type="entry name" value="Glyco_hydro_38C"/>
    <property type="match status" value="1"/>
</dbReference>
<dbReference type="SMART" id="SM00872">
    <property type="entry name" value="Alpha-mann_mid"/>
    <property type="match status" value="1"/>
</dbReference>
<dbReference type="Proteomes" id="UP000317369">
    <property type="component" value="Chromosome"/>
</dbReference>
<dbReference type="Gene3D" id="1.20.1270.50">
    <property type="entry name" value="Glycoside hydrolase family 38, central domain"/>
    <property type="match status" value="1"/>
</dbReference>
<gene>
    <name evidence="6" type="primary">mngB</name>
    <name evidence="6" type="ORF">KS4_03990</name>
</gene>
<dbReference type="GO" id="GO:0004559">
    <property type="term" value="F:alpha-mannosidase activity"/>
    <property type="evidence" value="ECO:0007669"/>
    <property type="project" value="InterPro"/>
</dbReference>
<evidence type="ECO:0000313" key="6">
    <source>
        <dbReference type="EMBL" id="QDU32367.1"/>
    </source>
</evidence>
<dbReference type="InterPro" id="IPR000602">
    <property type="entry name" value="Glyco_hydro_38_N"/>
</dbReference>
<keyword evidence="2" id="KW-0479">Metal-binding</keyword>
<dbReference type="Gene3D" id="3.20.110.10">
    <property type="entry name" value="Glycoside hydrolase 38, N terminal domain"/>
    <property type="match status" value="1"/>
</dbReference>
<dbReference type="Gene3D" id="2.70.98.30">
    <property type="entry name" value="Golgi alpha-mannosidase II, domain 4"/>
    <property type="match status" value="1"/>
</dbReference>
<dbReference type="PANTHER" id="PTHR46017">
    <property type="entry name" value="ALPHA-MANNOSIDASE 2C1"/>
    <property type="match status" value="1"/>
</dbReference>
<name>A0A517YQ75_9BACT</name>
<dbReference type="EC" id="3.2.1.170" evidence="6"/>